<name>H2XSA3_CIOIN</name>
<keyword evidence="1" id="KW-0812">Transmembrane</keyword>
<keyword evidence="1" id="KW-1133">Transmembrane helix</keyword>
<protein>
    <submittedName>
        <fullName evidence="2">Uncharacterized protein</fullName>
    </submittedName>
</protein>
<evidence type="ECO:0000256" key="1">
    <source>
        <dbReference type="SAM" id="Phobius"/>
    </source>
</evidence>
<sequence>MGLSQFLIAFIPTMAIGLGSYYYLTSNQYQHKLERRVMKGSRLTQSEIDERQKEVEELMSVLKRASKS</sequence>
<organism evidence="2 3">
    <name type="scientific">Ciona intestinalis</name>
    <name type="common">Transparent sea squirt</name>
    <name type="synonym">Ascidia intestinalis</name>
    <dbReference type="NCBI Taxonomy" id="7719"/>
    <lineage>
        <taxon>Eukaryota</taxon>
        <taxon>Metazoa</taxon>
        <taxon>Chordata</taxon>
        <taxon>Tunicata</taxon>
        <taxon>Ascidiacea</taxon>
        <taxon>Phlebobranchia</taxon>
        <taxon>Cionidae</taxon>
        <taxon>Ciona</taxon>
    </lineage>
</organism>
<dbReference type="Ensembl" id="ENSCINT00000030809.1">
    <property type="protein sequence ID" value="ENSCINP00000032537.1"/>
    <property type="gene ID" value="ENSCING00000018133.1"/>
</dbReference>
<keyword evidence="1" id="KW-0472">Membrane</keyword>
<dbReference type="HOGENOM" id="CLU_2793232_0_0_1"/>
<reference evidence="2" key="2">
    <citation type="submission" date="2025-08" db="UniProtKB">
        <authorList>
            <consortium name="Ensembl"/>
        </authorList>
    </citation>
    <scope>IDENTIFICATION</scope>
</reference>
<evidence type="ECO:0000313" key="3">
    <source>
        <dbReference type="Proteomes" id="UP000008144"/>
    </source>
</evidence>
<evidence type="ECO:0000313" key="2">
    <source>
        <dbReference type="Ensembl" id="ENSCINP00000032537.1"/>
    </source>
</evidence>
<keyword evidence="3" id="KW-1185">Reference proteome</keyword>
<reference evidence="2" key="3">
    <citation type="submission" date="2025-09" db="UniProtKB">
        <authorList>
            <consortium name="Ensembl"/>
        </authorList>
    </citation>
    <scope>IDENTIFICATION</scope>
</reference>
<proteinExistence type="predicted"/>
<feature type="transmembrane region" description="Helical" evidence="1">
    <location>
        <begin position="6"/>
        <end position="24"/>
    </location>
</feature>
<dbReference type="Proteomes" id="UP000008144">
    <property type="component" value="Unassembled WGS sequence"/>
</dbReference>
<dbReference type="AlphaFoldDB" id="H2XSA3"/>
<dbReference type="InParanoid" id="H2XSA3"/>
<accession>H2XSA3</accession>
<reference evidence="3" key="1">
    <citation type="journal article" date="2002" name="Science">
        <title>The draft genome of Ciona intestinalis: insights into chordate and vertebrate origins.</title>
        <authorList>
            <person name="Dehal P."/>
            <person name="Satou Y."/>
            <person name="Campbell R.K."/>
            <person name="Chapman J."/>
            <person name="Degnan B."/>
            <person name="De Tomaso A."/>
            <person name="Davidson B."/>
            <person name="Di Gregorio A."/>
            <person name="Gelpke M."/>
            <person name="Goodstein D.M."/>
            <person name="Harafuji N."/>
            <person name="Hastings K.E."/>
            <person name="Ho I."/>
            <person name="Hotta K."/>
            <person name="Huang W."/>
            <person name="Kawashima T."/>
            <person name="Lemaire P."/>
            <person name="Martinez D."/>
            <person name="Meinertzhagen I.A."/>
            <person name="Necula S."/>
            <person name="Nonaka M."/>
            <person name="Putnam N."/>
            <person name="Rash S."/>
            <person name="Saiga H."/>
            <person name="Satake M."/>
            <person name="Terry A."/>
            <person name="Yamada L."/>
            <person name="Wang H.G."/>
            <person name="Awazu S."/>
            <person name="Azumi K."/>
            <person name="Boore J."/>
            <person name="Branno M."/>
            <person name="Chin-Bow S."/>
            <person name="DeSantis R."/>
            <person name="Doyle S."/>
            <person name="Francino P."/>
            <person name="Keys D.N."/>
            <person name="Haga S."/>
            <person name="Hayashi H."/>
            <person name="Hino K."/>
            <person name="Imai K.S."/>
            <person name="Inaba K."/>
            <person name="Kano S."/>
            <person name="Kobayashi K."/>
            <person name="Kobayashi M."/>
            <person name="Lee B.I."/>
            <person name="Makabe K.W."/>
            <person name="Manohar C."/>
            <person name="Matassi G."/>
            <person name="Medina M."/>
            <person name="Mochizuki Y."/>
            <person name="Mount S."/>
            <person name="Morishita T."/>
            <person name="Miura S."/>
            <person name="Nakayama A."/>
            <person name="Nishizaka S."/>
            <person name="Nomoto H."/>
            <person name="Ohta F."/>
            <person name="Oishi K."/>
            <person name="Rigoutsos I."/>
            <person name="Sano M."/>
            <person name="Sasaki A."/>
            <person name="Sasakura Y."/>
            <person name="Shoguchi E."/>
            <person name="Shin-i T."/>
            <person name="Spagnuolo A."/>
            <person name="Stainier D."/>
            <person name="Suzuki M.M."/>
            <person name="Tassy O."/>
            <person name="Takatori N."/>
            <person name="Tokuoka M."/>
            <person name="Yagi K."/>
            <person name="Yoshizaki F."/>
            <person name="Wada S."/>
            <person name="Zhang C."/>
            <person name="Hyatt P.D."/>
            <person name="Larimer F."/>
            <person name="Detter C."/>
            <person name="Doggett N."/>
            <person name="Glavina T."/>
            <person name="Hawkins T."/>
            <person name="Richardson P."/>
            <person name="Lucas S."/>
            <person name="Kohara Y."/>
            <person name="Levine M."/>
            <person name="Satoh N."/>
            <person name="Rokhsar D.S."/>
        </authorList>
    </citation>
    <scope>NUCLEOTIDE SEQUENCE [LARGE SCALE GENOMIC DNA]</scope>
</reference>